<dbReference type="Gene3D" id="3.40.50.720">
    <property type="entry name" value="NAD(P)-binding Rossmann-like Domain"/>
    <property type="match status" value="1"/>
</dbReference>
<comment type="caution">
    <text evidence="3">The sequence shown here is derived from an EMBL/GenBank/DDBJ whole genome shotgun (WGS) entry which is preliminary data.</text>
</comment>
<proteinExistence type="predicted"/>
<name>A0ABD3R0Z4_9STRA</name>
<reference evidence="3 4" key="1">
    <citation type="submission" date="2024-10" db="EMBL/GenBank/DDBJ databases">
        <title>Updated reference genomes for cyclostephanoid diatoms.</title>
        <authorList>
            <person name="Roberts W.R."/>
            <person name="Alverson A.J."/>
        </authorList>
    </citation>
    <scope>NUCLEOTIDE SEQUENCE [LARGE SCALE GENOMIC DNA]</scope>
    <source>
        <strain evidence="3 4">AJA010-31</strain>
    </source>
</reference>
<keyword evidence="4" id="KW-1185">Reference proteome</keyword>
<feature type="compositionally biased region" description="Low complexity" evidence="1">
    <location>
        <begin position="86"/>
        <end position="97"/>
    </location>
</feature>
<dbReference type="SUPFAM" id="SSF51735">
    <property type="entry name" value="NAD(P)-binding Rossmann-fold domains"/>
    <property type="match status" value="1"/>
</dbReference>
<feature type="compositionally biased region" description="Low complexity" evidence="1">
    <location>
        <begin position="39"/>
        <end position="51"/>
    </location>
</feature>
<feature type="chain" id="PRO_5044840640" evidence="2">
    <location>
        <begin position="27"/>
        <end position="416"/>
    </location>
</feature>
<organism evidence="3 4">
    <name type="scientific">Cyclotella atomus</name>
    <dbReference type="NCBI Taxonomy" id="382360"/>
    <lineage>
        <taxon>Eukaryota</taxon>
        <taxon>Sar</taxon>
        <taxon>Stramenopiles</taxon>
        <taxon>Ochrophyta</taxon>
        <taxon>Bacillariophyta</taxon>
        <taxon>Coscinodiscophyceae</taxon>
        <taxon>Thalassiosirophycidae</taxon>
        <taxon>Stephanodiscales</taxon>
        <taxon>Stephanodiscaceae</taxon>
        <taxon>Cyclotella</taxon>
    </lineage>
</organism>
<keyword evidence="2" id="KW-0732">Signal</keyword>
<dbReference type="InterPro" id="IPR036291">
    <property type="entry name" value="NAD(P)-bd_dom_sf"/>
</dbReference>
<feature type="signal peptide" evidence="2">
    <location>
        <begin position="1"/>
        <end position="26"/>
    </location>
</feature>
<protein>
    <submittedName>
        <fullName evidence="3">Uncharacterized protein</fullName>
    </submittedName>
</protein>
<evidence type="ECO:0000313" key="4">
    <source>
        <dbReference type="Proteomes" id="UP001530400"/>
    </source>
</evidence>
<dbReference type="EMBL" id="JALLPJ020000020">
    <property type="protein sequence ID" value="KAL3804956.1"/>
    <property type="molecule type" value="Genomic_DNA"/>
</dbReference>
<feature type="region of interest" description="Disordered" evidence="1">
    <location>
        <begin position="38"/>
        <end position="103"/>
    </location>
</feature>
<sequence>MKSSASLLSVAAAALVLCNLPTPTDAFILAPPIPRFQQTPSYSSSTTSLSSSKEEADKLRQKAASLREQASLLESSLNRPLPPSSSQPNDNDSNSQQRKSLKNKRILITGANGRLGSMITRHLLRSHPELSEVIAAVHYIGSATTRGYGRLSYEVGAEDGIGSIGPVWSEDRDATFTFDRETMGGYNLDKLRVVEVELLNPTQVRTITENVDAIIYCATDFEGNRPRAVASLNAALLFRAVADPLKGRVEIEGVRNCLEGLKSAITDRRYRDNLAGRTSSSTGSSKGPTQFVLISCTPDAFGEFETPFGEFNGLKRQSEYIVNEFPSITHTVLQMGRYDERVEEGLEIYHEEALDDTEIVDGVVCAKKAEGGKERSIWDDGVERRINRRDAARAAVEALLDDDLENRKVQCYTYRR</sequence>
<evidence type="ECO:0000313" key="3">
    <source>
        <dbReference type="EMBL" id="KAL3804956.1"/>
    </source>
</evidence>
<dbReference type="AlphaFoldDB" id="A0ABD3R0Z4"/>
<dbReference type="Proteomes" id="UP001530400">
    <property type="component" value="Unassembled WGS sequence"/>
</dbReference>
<accession>A0ABD3R0Z4</accession>
<evidence type="ECO:0000256" key="2">
    <source>
        <dbReference type="SAM" id="SignalP"/>
    </source>
</evidence>
<evidence type="ECO:0000256" key="1">
    <source>
        <dbReference type="SAM" id="MobiDB-lite"/>
    </source>
</evidence>
<gene>
    <name evidence="3" type="ORF">ACHAWO_005472</name>
</gene>